<protein>
    <submittedName>
        <fullName evidence="4">DUF3857 domain-containing protein</fullName>
    </submittedName>
</protein>
<name>A0A9D1E0C5_9BACT</name>
<dbReference type="Pfam" id="PF12970">
    <property type="entry name" value="DUF3858"/>
    <property type="match status" value="1"/>
</dbReference>
<sequence length="531" mass="56813">MKNILAKILMPAALILSAVLTAAAAPKNEAQFDKLVKTYTLNPDGSQELRVQKQLTIYTHAAMNSLYGETFIVYDPAYQQLKINESYTRQVDGSIVTTPANAFVEVLPSAAANAPAYNGLKEMVVVHTGLELGATIYLDYTVTTDAGALPALDIFEQVEELSPIKEYVLSVKVPSGTPLHYALLNGSAKPSVSEANGVRTVKWTLRNVRPRPRYLAVSAPAGNVQALAVTTFDSQQAVADVIKSQLYSPEDEAVKALLASLNEGPADRRSTVDKIHEYLSTGLAQNRLTLAQTGYKVRPAADVIRSAYATDAERTLLAAALLQAAGQDSEVTLAFPRTSDPAAAGLASLQNIMAAGLVDRADEATADIAGYLNIIGLDGQPAEVAAPDRKVDVESTLSVSASEAASVAEGIYSFTLPEARSGWLGSVYASTTSNTTRPVNLLLPYLADETYTCTLDVQDGLKAVALPESMNLDTPVGSLKVTVAEVDGKTVITRSLKLVQQLITPALYPQYYRLMSEWYTLCTTPLIFSAE</sequence>
<dbReference type="EMBL" id="DVHI01000029">
    <property type="protein sequence ID" value="HIR62267.1"/>
    <property type="molecule type" value="Genomic_DNA"/>
</dbReference>
<dbReference type="Proteomes" id="UP000886744">
    <property type="component" value="Unassembled WGS sequence"/>
</dbReference>
<dbReference type="Pfam" id="PF12969">
    <property type="entry name" value="DUF3857"/>
    <property type="match status" value="1"/>
</dbReference>
<dbReference type="InterPro" id="IPR024544">
    <property type="entry name" value="DUF3858"/>
</dbReference>
<evidence type="ECO:0000313" key="5">
    <source>
        <dbReference type="Proteomes" id="UP000886744"/>
    </source>
</evidence>
<reference evidence="4" key="2">
    <citation type="journal article" date="2021" name="PeerJ">
        <title>Extensive microbial diversity within the chicken gut microbiome revealed by metagenomics and culture.</title>
        <authorList>
            <person name="Gilroy R."/>
            <person name="Ravi A."/>
            <person name="Getino M."/>
            <person name="Pursley I."/>
            <person name="Horton D.L."/>
            <person name="Alikhan N.F."/>
            <person name="Baker D."/>
            <person name="Gharbi K."/>
            <person name="Hall N."/>
            <person name="Watson M."/>
            <person name="Adriaenssens E.M."/>
            <person name="Foster-Nyarko E."/>
            <person name="Jarju S."/>
            <person name="Secka A."/>
            <person name="Antonio M."/>
            <person name="Oren A."/>
            <person name="Chaudhuri R.R."/>
            <person name="La Ragione R."/>
            <person name="Hildebrand F."/>
            <person name="Pallen M.J."/>
        </authorList>
    </citation>
    <scope>NUCLEOTIDE SEQUENCE</scope>
    <source>
        <strain evidence="4">ChiHjej13B12-12457</strain>
    </source>
</reference>
<proteinExistence type="predicted"/>
<feature type="chain" id="PRO_5038736174" evidence="1">
    <location>
        <begin position="25"/>
        <end position="531"/>
    </location>
</feature>
<dbReference type="Gene3D" id="3.10.620.30">
    <property type="match status" value="1"/>
</dbReference>
<dbReference type="InterPro" id="IPR024618">
    <property type="entry name" value="DUF3857"/>
</dbReference>
<organism evidence="4 5">
    <name type="scientific">Candidatus Coprenecus avistercoris</name>
    <dbReference type="NCBI Taxonomy" id="2840730"/>
    <lineage>
        <taxon>Bacteria</taxon>
        <taxon>Pseudomonadati</taxon>
        <taxon>Bacteroidota</taxon>
        <taxon>Bacteroidia</taxon>
        <taxon>Bacteroidales</taxon>
        <taxon>Rikenellaceae</taxon>
        <taxon>Rikenellaceae incertae sedis</taxon>
        <taxon>Candidatus Coprenecus</taxon>
    </lineage>
</organism>
<reference evidence="4" key="1">
    <citation type="submission" date="2020-10" db="EMBL/GenBank/DDBJ databases">
        <authorList>
            <person name="Gilroy R."/>
        </authorList>
    </citation>
    <scope>NUCLEOTIDE SEQUENCE</scope>
    <source>
        <strain evidence="4">ChiHjej13B12-12457</strain>
    </source>
</reference>
<comment type="caution">
    <text evidence="4">The sequence shown here is derived from an EMBL/GenBank/DDBJ whole genome shotgun (WGS) entry which is preliminary data.</text>
</comment>
<feature type="domain" description="DUF3857" evidence="2">
    <location>
        <begin position="43"/>
        <end position="211"/>
    </location>
</feature>
<feature type="domain" description="DUF3858" evidence="3">
    <location>
        <begin position="412"/>
        <end position="528"/>
    </location>
</feature>
<gene>
    <name evidence="4" type="ORF">IAC94_01930</name>
</gene>
<dbReference type="AlphaFoldDB" id="A0A9D1E0C5"/>
<dbReference type="Gene3D" id="2.60.120.1130">
    <property type="match status" value="1"/>
</dbReference>
<evidence type="ECO:0000259" key="2">
    <source>
        <dbReference type="Pfam" id="PF12969"/>
    </source>
</evidence>
<keyword evidence="1" id="KW-0732">Signal</keyword>
<evidence type="ECO:0000256" key="1">
    <source>
        <dbReference type="SAM" id="SignalP"/>
    </source>
</evidence>
<evidence type="ECO:0000313" key="4">
    <source>
        <dbReference type="EMBL" id="HIR62267.1"/>
    </source>
</evidence>
<accession>A0A9D1E0C5</accession>
<dbReference type="Gene3D" id="2.60.40.3140">
    <property type="match status" value="1"/>
</dbReference>
<evidence type="ECO:0000259" key="3">
    <source>
        <dbReference type="Pfam" id="PF12970"/>
    </source>
</evidence>
<feature type="signal peptide" evidence="1">
    <location>
        <begin position="1"/>
        <end position="24"/>
    </location>
</feature>